<evidence type="ECO:0000256" key="2">
    <source>
        <dbReference type="ARBA" id="ARBA00005546"/>
    </source>
</evidence>
<dbReference type="AlphaFoldDB" id="A0A6A6VHA5"/>
<comment type="subcellular location">
    <subcellularLocation>
        <location evidence="1">Nucleus</location>
    </subcellularLocation>
</comment>
<evidence type="ECO:0000256" key="8">
    <source>
        <dbReference type="RuleBase" id="RU004398"/>
    </source>
</evidence>
<dbReference type="InterPro" id="IPR013926">
    <property type="entry name" value="CGI121/TPRKB"/>
</dbReference>
<keyword evidence="6 8" id="KW-0539">Nucleus</keyword>
<dbReference type="Proteomes" id="UP000799440">
    <property type="component" value="Unassembled WGS sequence"/>
</dbReference>
<evidence type="ECO:0000256" key="6">
    <source>
        <dbReference type="ARBA" id="ARBA00023242"/>
    </source>
</evidence>
<dbReference type="InterPro" id="IPR036504">
    <property type="entry name" value="CGI121/TPRKB_sf"/>
</dbReference>
<dbReference type="GO" id="GO:0005634">
    <property type="term" value="C:nucleus"/>
    <property type="evidence" value="ECO:0007669"/>
    <property type="project" value="UniProtKB-SubCell"/>
</dbReference>
<keyword evidence="5" id="KW-0819">tRNA processing</keyword>
<evidence type="ECO:0000256" key="3">
    <source>
        <dbReference type="ARBA" id="ARBA00015316"/>
    </source>
</evidence>
<evidence type="ECO:0000313" key="9">
    <source>
        <dbReference type="EMBL" id="KAF2748487.1"/>
    </source>
</evidence>
<evidence type="ECO:0000256" key="1">
    <source>
        <dbReference type="ARBA" id="ARBA00004123"/>
    </source>
</evidence>
<gene>
    <name evidence="9" type="ORF">M011DRAFT_485754</name>
</gene>
<dbReference type="OrthoDB" id="329139at2759"/>
<dbReference type="EMBL" id="MU006569">
    <property type="protein sequence ID" value="KAF2748487.1"/>
    <property type="molecule type" value="Genomic_DNA"/>
</dbReference>
<evidence type="ECO:0000256" key="5">
    <source>
        <dbReference type="ARBA" id="ARBA00022694"/>
    </source>
</evidence>
<evidence type="ECO:0000313" key="10">
    <source>
        <dbReference type="Proteomes" id="UP000799440"/>
    </source>
</evidence>
<dbReference type="PANTHER" id="PTHR15840">
    <property type="entry name" value="CGI-121 FAMILY MEMBER"/>
    <property type="match status" value="1"/>
</dbReference>
<protein>
    <recommendedName>
        <fullName evidence="4">EKC/KEOPS complex subunit CGI121</fullName>
    </recommendedName>
    <alternativeName>
        <fullName evidence="3">EKC/KEOPS complex subunit cgi121</fullName>
    </alternativeName>
</protein>
<dbReference type="GO" id="GO:0000408">
    <property type="term" value="C:EKC/KEOPS complex"/>
    <property type="evidence" value="ECO:0007669"/>
    <property type="project" value="TreeGrafter"/>
</dbReference>
<evidence type="ECO:0000256" key="4">
    <source>
        <dbReference type="ARBA" id="ARBA00016009"/>
    </source>
</evidence>
<sequence length="194" mass="21428">MAHVHTFCLPHYDQYPVHVALFRNLSNAAFLRSQLLEANPAFDYAFLDADMIVSPNHLKSACFHALHHTMTNTLKARTPHSELVFRLHPNNNIGEAYRKFGIADTTSKLIAVKLALSPDVTKDQVADHLGAVVQGDSVPIGDDAAELAMHTDLKKVKTVYKLNEKKTSANPTTDESERKELEAVILGIMTVKGS</sequence>
<proteinExistence type="inferred from homology"/>
<dbReference type="PANTHER" id="PTHR15840:SF10">
    <property type="entry name" value="EKC_KEOPS COMPLEX SUBUNIT TPRKB"/>
    <property type="match status" value="1"/>
</dbReference>
<keyword evidence="10" id="KW-1185">Reference proteome</keyword>
<accession>A0A6A6VHA5</accession>
<dbReference type="SUPFAM" id="SSF143870">
    <property type="entry name" value="PF0523-like"/>
    <property type="match status" value="1"/>
</dbReference>
<name>A0A6A6VHA5_9PLEO</name>
<dbReference type="GO" id="GO:0002949">
    <property type="term" value="P:tRNA threonylcarbamoyladenosine modification"/>
    <property type="evidence" value="ECO:0007669"/>
    <property type="project" value="TreeGrafter"/>
</dbReference>
<dbReference type="Gene3D" id="3.30.2380.10">
    <property type="entry name" value="CGI121/TPRKB"/>
    <property type="match status" value="1"/>
</dbReference>
<dbReference type="GO" id="GO:0005829">
    <property type="term" value="C:cytosol"/>
    <property type="evidence" value="ECO:0007669"/>
    <property type="project" value="TreeGrafter"/>
</dbReference>
<reference evidence="9" key="1">
    <citation type="journal article" date="2020" name="Stud. Mycol.">
        <title>101 Dothideomycetes genomes: a test case for predicting lifestyles and emergence of pathogens.</title>
        <authorList>
            <person name="Haridas S."/>
            <person name="Albert R."/>
            <person name="Binder M."/>
            <person name="Bloem J."/>
            <person name="Labutti K."/>
            <person name="Salamov A."/>
            <person name="Andreopoulos B."/>
            <person name="Baker S."/>
            <person name="Barry K."/>
            <person name="Bills G."/>
            <person name="Bluhm B."/>
            <person name="Cannon C."/>
            <person name="Castanera R."/>
            <person name="Culley D."/>
            <person name="Daum C."/>
            <person name="Ezra D."/>
            <person name="Gonzalez J."/>
            <person name="Henrissat B."/>
            <person name="Kuo A."/>
            <person name="Liang C."/>
            <person name="Lipzen A."/>
            <person name="Lutzoni F."/>
            <person name="Magnuson J."/>
            <person name="Mondo S."/>
            <person name="Nolan M."/>
            <person name="Ohm R."/>
            <person name="Pangilinan J."/>
            <person name="Park H.-J."/>
            <person name="Ramirez L."/>
            <person name="Alfaro M."/>
            <person name="Sun H."/>
            <person name="Tritt A."/>
            <person name="Yoshinaga Y."/>
            <person name="Zwiers L.-H."/>
            <person name="Turgeon B."/>
            <person name="Goodwin S."/>
            <person name="Spatafora J."/>
            <person name="Crous P."/>
            <person name="Grigoriev I."/>
        </authorList>
    </citation>
    <scope>NUCLEOTIDE SEQUENCE</scope>
    <source>
        <strain evidence="9">CBS 119925</strain>
    </source>
</reference>
<evidence type="ECO:0000256" key="7">
    <source>
        <dbReference type="ARBA" id="ARBA00025043"/>
    </source>
</evidence>
<organism evidence="9 10">
    <name type="scientific">Sporormia fimetaria CBS 119925</name>
    <dbReference type="NCBI Taxonomy" id="1340428"/>
    <lineage>
        <taxon>Eukaryota</taxon>
        <taxon>Fungi</taxon>
        <taxon>Dikarya</taxon>
        <taxon>Ascomycota</taxon>
        <taxon>Pezizomycotina</taxon>
        <taxon>Dothideomycetes</taxon>
        <taxon>Pleosporomycetidae</taxon>
        <taxon>Pleosporales</taxon>
        <taxon>Sporormiaceae</taxon>
        <taxon>Sporormia</taxon>
    </lineage>
</organism>
<comment type="similarity">
    <text evidence="2 8">Belongs to the CGI121/TPRKB family.</text>
</comment>
<dbReference type="Pfam" id="PF08617">
    <property type="entry name" value="CGI-121"/>
    <property type="match status" value="1"/>
</dbReference>
<comment type="function">
    <text evidence="7">Component of the EKC/KEOPS complex that is required for the formation of a threonylcarbamoyl group on adenosine at position 37 (t(6)A37) in tRNAs that read codons beginning with adenine. The complex is probably involved in the transfer of the threonylcarbamoyl moiety of threonylcarbamoyl-AMP (TC-AMP) to the N6 group of A37. CGI121 acts as an allosteric effector that regulates the t(6)A activity of the complex. The EKC/KEOPS complex also promotes both telomere uncapping and telomere elongation. The complex is required for efficient recruitment of transcriptional coactivators. CGI121 is not required for tRNA modification.</text>
</comment>